<comment type="caution">
    <text evidence="2">The sequence shown here is derived from an EMBL/GenBank/DDBJ whole genome shotgun (WGS) entry which is preliminary data.</text>
</comment>
<feature type="compositionally biased region" description="Acidic residues" evidence="1">
    <location>
        <begin position="24"/>
        <end position="35"/>
    </location>
</feature>
<dbReference type="OrthoDB" id="205993at2759"/>
<dbReference type="PANTHER" id="PTHR22684">
    <property type="entry name" value="NULP1-RELATED"/>
    <property type="match status" value="1"/>
</dbReference>
<keyword evidence="3" id="KW-1185">Reference proteome</keyword>
<dbReference type="InterPro" id="IPR006994">
    <property type="entry name" value="TCF25/Rqc1"/>
</dbReference>
<feature type="region of interest" description="Disordered" evidence="1">
    <location>
        <begin position="658"/>
        <end position="729"/>
    </location>
</feature>
<gene>
    <name evidence="2" type="ORF">SmJEL517_g00661</name>
</gene>
<dbReference type="GeneID" id="42001887"/>
<organism evidence="2 3">
    <name type="scientific">Synchytrium microbalum</name>
    <dbReference type="NCBI Taxonomy" id="1806994"/>
    <lineage>
        <taxon>Eukaryota</taxon>
        <taxon>Fungi</taxon>
        <taxon>Fungi incertae sedis</taxon>
        <taxon>Chytridiomycota</taxon>
        <taxon>Chytridiomycota incertae sedis</taxon>
        <taxon>Chytridiomycetes</taxon>
        <taxon>Synchytriales</taxon>
        <taxon>Synchytriaceae</taxon>
        <taxon>Synchytrium</taxon>
    </lineage>
</organism>
<proteinExistence type="predicted"/>
<dbReference type="GO" id="GO:1990112">
    <property type="term" value="C:RQC complex"/>
    <property type="evidence" value="ECO:0007669"/>
    <property type="project" value="TreeGrafter"/>
</dbReference>
<feature type="region of interest" description="Disordered" evidence="1">
    <location>
        <begin position="1"/>
        <end position="113"/>
    </location>
</feature>
<dbReference type="RefSeq" id="XP_031027488.1">
    <property type="nucleotide sequence ID" value="XM_031166590.1"/>
</dbReference>
<dbReference type="EMBL" id="QEAO01000002">
    <property type="protein sequence ID" value="TPX37577.1"/>
    <property type="molecule type" value="Genomic_DNA"/>
</dbReference>
<feature type="compositionally biased region" description="Acidic residues" evidence="1">
    <location>
        <begin position="48"/>
        <end position="67"/>
    </location>
</feature>
<evidence type="ECO:0000256" key="1">
    <source>
        <dbReference type="SAM" id="MobiDB-lite"/>
    </source>
</evidence>
<evidence type="ECO:0000313" key="3">
    <source>
        <dbReference type="Proteomes" id="UP000319731"/>
    </source>
</evidence>
<dbReference type="PANTHER" id="PTHR22684:SF0">
    <property type="entry name" value="RIBOSOME QUALITY CONTROL COMPLEX SUBUNIT TCF25"/>
    <property type="match status" value="1"/>
</dbReference>
<reference evidence="2 3" key="1">
    <citation type="journal article" date="2019" name="Sci. Rep.">
        <title>Comparative genomics of chytrid fungi reveal insights into the obligate biotrophic and pathogenic lifestyle of Synchytrium endobioticum.</title>
        <authorList>
            <person name="van de Vossenberg B.T.L.H."/>
            <person name="Warris S."/>
            <person name="Nguyen H.D.T."/>
            <person name="van Gent-Pelzer M.P.E."/>
            <person name="Joly D.L."/>
            <person name="van de Geest H.C."/>
            <person name="Bonants P.J.M."/>
            <person name="Smith D.S."/>
            <person name="Levesque C.A."/>
            <person name="van der Lee T.A.J."/>
        </authorList>
    </citation>
    <scope>NUCLEOTIDE SEQUENCE [LARGE SCALE GENOMIC DNA]</scope>
    <source>
        <strain evidence="2 3">JEL517</strain>
    </source>
</reference>
<feature type="compositionally biased region" description="Acidic residues" evidence="1">
    <location>
        <begin position="715"/>
        <end position="729"/>
    </location>
</feature>
<dbReference type="GO" id="GO:0072344">
    <property type="term" value="P:rescue of stalled ribosome"/>
    <property type="evidence" value="ECO:0007669"/>
    <property type="project" value="TreeGrafter"/>
</dbReference>
<dbReference type="GO" id="GO:1990116">
    <property type="term" value="P:ribosome-associated ubiquitin-dependent protein catabolic process"/>
    <property type="evidence" value="ECO:0007669"/>
    <property type="project" value="TreeGrafter"/>
</dbReference>
<dbReference type="Pfam" id="PF04910">
    <property type="entry name" value="Tcf25"/>
    <property type="match status" value="1"/>
</dbReference>
<feature type="compositionally biased region" description="Basic residues" evidence="1">
    <location>
        <begin position="80"/>
        <end position="89"/>
    </location>
</feature>
<dbReference type="AlphaFoldDB" id="A0A507C935"/>
<sequence length="729" mass="81601">MSRRALKKLQEERINSAAPKPAEDDGQEETDDDDIVVVKNDKRNLFDLLDDTNESGNAADEEDEDQDTQDKPATTNTSKSNKKKKKKGKKPDSNDQHTKKGKQAGPVTAGEDDIDRTLRELGQKYEEFTPDFMSASMSSVASTTTAGASSFIVTPQQRLAQLLSVSVRNLDPEHEMRRIFGSRVIKDNARPQRHQRPGHRAVATAPMRRTYLATPKEHWPPFKTGGMSMEYLEASDGEMWFTFSHSRAYSDIQYQFLQVLRTHNPEHIAGLLRMYPYHIDTALQLSEILKHNGDIAQASELVEQVLFAFERRFHSMFNMALGTCRLSYDRVENRPFFIALFRHVQYLTRKGCWRTALEVNKLLLSLNPHTDPLGALLMIDFMAVKAKELDWLSSLYDQMKQERHLNYLPNFAYSMALAQYTKEGTNGDHSQSSTMLQQAISSFPFVLPGLYEKATITDARIADNDFFHCTAGIGQNTAEAAVLSWLRSAGSVVLSRPDSLSEGRESWKSMYPEGLSLDMYRHIFVTDFNNVRVPPSISGTQSAHDPLPPISMEESIYDSASEAAQAPAAVNSVDALTNFLQNLLPWVNRNEGAAAPEEEHNADGLINRIAGGFPGLFPQPNVVQQNGGIDAPEGTNGGEAFIQGFRDTIARLGLFGQPPVATQQDDEDDNRLPAAEATAEEHHTAEEGEWGQESIEGQWQYWSDAGEEHPRGRDSDDEEEEEESPIDVD</sequence>
<dbReference type="STRING" id="1806994.A0A507C935"/>
<dbReference type="Proteomes" id="UP000319731">
    <property type="component" value="Unassembled WGS sequence"/>
</dbReference>
<name>A0A507C935_9FUNG</name>
<protein>
    <recommendedName>
        <fullName evidence="4">Transcription factor 25</fullName>
    </recommendedName>
</protein>
<evidence type="ECO:0008006" key="4">
    <source>
        <dbReference type="Google" id="ProtNLM"/>
    </source>
</evidence>
<evidence type="ECO:0000313" key="2">
    <source>
        <dbReference type="EMBL" id="TPX37577.1"/>
    </source>
</evidence>
<accession>A0A507C935</accession>